<dbReference type="Proteomes" id="UP000015241">
    <property type="component" value="Unassembled WGS sequence"/>
</dbReference>
<dbReference type="SUPFAM" id="SSF103473">
    <property type="entry name" value="MFS general substrate transporter"/>
    <property type="match status" value="1"/>
</dbReference>
<organism evidence="8 9">
    <name type="scientific">Fomitopsis schrenkii</name>
    <name type="common">Brown rot fungus</name>
    <dbReference type="NCBI Taxonomy" id="2126942"/>
    <lineage>
        <taxon>Eukaryota</taxon>
        <taxon>Fungi</taxon>
        <taxon>Dikarya</taxon>
        <taxon>Basidiomycota</taxon>
        <taxon>Agaricomycotina</taxon>
        <taxon>Agaricomycetes</taxon>
        <taxon>Polyporales</taxon>
        <taxon>Fomitopsis</taxon>
    </lineage>
</organism>
<comment type="subcellular location">
    <subcellularLocation>
        <location evidence="1">Membrane</location>
        <topology evidence="1">Multi-pass membrane protein</topology>
    </subcellularLocation>
</comment>
<dbReference type="GO" id="GO:0022857">
    <property type="term" value="F:transmembrane transporter activity"/>
    <property type="evidence" value="ECO:0007669"/>
    <property type="project" value="InterPro"/>
</dbReference>
<dbReference type="HOGENOM" id="CLU_008455_0_3_1"/>
<evidence type="ECO:0000256" key="6">
    <source>
        <dbReference type="SAM" id="Phobius"/>
    </source>
</evidence>
<dbReference type="GO" id="GO:0005886">
    <property type="term" value="C:plasma membrane"/>
    <property type="evidence" value="ECO:0007669"/>
    <property type="project" value="TreeGrafter"/>
</dbReference>
<dbReference type="STRING" id="743788.S8DXB9"/>
<dbReference type="FunFam" id="1.20.1250.20:FF:000088">
    <property type="entry name" value="MFS multidrug transporter, putative"/>
    <property type="match status" value="1"/>
</dbReference>
<accession>S8DXB9</accession>
<dbReference type="Pfam" id="PF07690">
    <property type="entry name" value="MFS_1"/>
    <property type="match status" value="1"/>
</dbReference>
<feature type="region of interest" description="Disordered" evidence="5">
    <location>
        <begin position="1"/>
        <end position="38"/>
    </location>
</feature>
<feature type="transmembrane region" description="Helical" evidence="6">
    <location>
        <begin position="362"/>
        <end position="383"/>
    </location>
</feature>
<gene>
    <name evidence="8" type="ORF">FOMPIDRAFT_1025625</name>
</gene>
<keyword evidence="2 6" id="KW-0812">Transmembrane</keyword>
<feature type="compositionally biased region" description="Polar residues" evidence="5">
    <location>
        <begin position="1"/>
        <end position="15"/>
    </location>
</feature>
<dbReference type="InterPro" id="IPR020846">
    <property type="entry name" value="MFS_dom"/>
</dbReference>
<sequence length="555" mass="61641">MRANSTHSSSENTAVSEPIPAKIAADSGGRPRSRTLGHDSAKLDAAVSVAKEKQDERTDGLEDRVVLPDGRVLLTEAEAYPKLGFSFPTWKKWTILSVIFAIQCSMNLNSSLYANAVGQLSKEFHVSEQAVRVGQMDFLIAYAFGNELWAPWSEELGRWPILQLSLFLVNIWQIPCALAPNFGTMVVCRLLGGLSSAGGSVTLGMIADMWTPEEQQFAVAFIVFSSVGGSVLGPIFGGIIETHYSWHWNFWIQLIVGCAVQAVHFFFVPETCAKVLLDREAKRRRAAGEDNVWGPSEVEKNRFAPRKIATIWLRPFSMLVFEPIVLFLSLLSGFSDALIFTFLQSFTPVFEQWGFGTEMQGVAFVTIAVGYIIAYISFIPFIWKQRNQLRKDPHSLQPEARLYWLLFTAPLEPIGLFGFAWTSTGPPHVPWIAPMIFAAMIAIANYAIYMATIDYMIQAYGPYSASATGGNGFARDFLAGIAAMYSVPLYSNLGKSHPLEWASTLLGCLSVLVTIPIYIFYFHGPAIRKRSKFAQEICTKHERLVVETKQEPGQA</sequence>
<dbReference type="OrthoDB" id="5376138at2759"/>
<keyword evidence="4 6" id="KW-0472">Membrane</keyword>
<evidence type="ECO:0000313" key="8">
    <source>
        <dbReference type="EMBL" id="EPS95783.1"/>
    </source>
</evidence>
<feature type="domain" description="Major facilitator superfamily (MFS) profile" evidence="7">
    <location>
        <begin position="95"/>
        <end position="528"/>
    </location>
</feature>
<feature type="transmembrane region" description="Helical" evidence="6">
    <location>
        <begin position="403"/>
        <end position="422"/>
    </location>
</feature>
<evidence type="ECO:0000256" key="5">
    <source>
        <dbReference type="SAM" id="MobiDB-lite"/>
    </source>
</evidence>
<reference evidence="8 9" key="1">
    <citation type="journal article" date="2012" name="Science">
        <title>The Paleozoic origin of enzymatic lignin decomposition reconstructed from 31 fungal genomes.</title>
        <authorList>
            <person name="Floudas D."/>
            <person name="Binder M."/>
            <person name="Riley R."/>
            <person name="Barry K."/>
            <person name="Blanchette R.A."/>
            <person name="Henrissat B."/>
            <person name="Martinez A.T."/>
            <person name="Otillar R."/>
            <person name="Spatafora J.W."/>
            <person name="Yadav J.S."/>
            <person name="Aerts A."/>
            <person name="Benoit I."/>
            <person name="Boyd A."/>
            <person name="Carlson A."/>
            <person name="Copeland A."/>
            <person name="Coutinho P.M."/>
            <person name="de Vries R.P."/>
            <person name="Ferreira P."/>
            <person name="Findley K."/>
            <person name="Foster B."/>
            <person name="Gaskell J."/>
            <person name="Glotzer D."/>
            <person name="Gorecki P."/>
            <person name="Heitman J."/>
            <person name="Hesse C."/>
            <person name="Hori C."/>
            <person name="Igarashi K."/>
            <person name="Jurgens J.A."/>
            <person name="Kallen N."/>
            <person name="Kersten P."/>
            <person name="Kohler A."/>
            <person name="Kuees U."/>
            <person name="Kumar T.K.A."/>
            <person name="Kuo A."/>
            <person name="LaButti K."/>
            <person name="Larrondo L.F."/>
            <person name="Lindquist E."/>
            <person name="Ling A."/>
            <person name="Lombard V."/>
            <person name="Lucas S."/>
            <person name="Lundell T."/>
            <person name="Martin R."/>
            <person name="McLaughlin D.J."/>
            <person name="Morgenstern I."/>
            <person name="Morin E."/>
            <person name="Murat C."/>
            <person name="Nagy L.G."/>
            <person name="Nolan M."/>
            <person name="Ohm R.A."/>
            <person name="Patyshakuliyeva A."/>
            <person name="Rokas A."/>
            <person name="Ruiz-Duenas F.J."/>
            <person name="Sabat G."/>
            <person name="Salamov A."/>
            <person name="Samejima M."/>
            <person name="Schmutz J."/>
            <person name="Slot J.C."/>
            <person name="St John F."/>
            <person name="Stenlid J."/>
            <person name="Sun H."/>
            <person name="Sun S."/>
            <person name="Syed K."/>
            <person name="Tsang A."/>
            <person name="Wiebenga A."/>
            <person name="Young D."/>
            <person name="Pisabarro A."/>
            <person name="Eastwood D.C."/>
            <person name="Martin F."/>
            <person name="Cullen D."/>
            <person name="Grigoriev I.V."/>
            <person name="Hibbett D.S."/>
        </authorList>
    </citation>
    <scope>NUCLEOTIDE SEQUENCE</scope>
    <source>
        <strain evidence="9">FP-58527</strain>
    </source>
</reference>
<evidence type="ECO:0000256" key="2">
    <source>
        <dbReference type="ARBA" id="ARBA00022692"/>
    </source>
</evidence>
<feature type="transmembrane region" description="Helical" evidence="6">
    <location>
        <begin position="472"/>
        <end position="490"/>
    </location>
</feature>
<feature type="transmembrane region" description="Helical" evidence="6">
    <location>
        <begin position="251"/>
        <end position="277"/>
    </location>
</feature>
<dbReference type="EMBL" id="KE504200">
    <property type="protein sequence ID" value="EPS95783.1"/>
    <property type="molecule type" value="Genomic_DNA"/>
</dbReference>
<dbReference type="PROSITE" id="PS50850">
    <property type="entry name" value="MFS"/>
    <property type="match status" value="1"/>
</dbReference>
<dbReference type="InterPro" id="IPR011701">
    <property type="entry name" value="MFS"/>
</dbReference>
<feature type="transmembrane region" description="Helical" evidence="6">
    <location>
        <begin position="502"/>
        <end position="522"/>
    </location>
</feature>
<proteinExistence type="predicted"/>
<protein>
    <recommendedName>
        <fullName evidence="7">Major facilitator superfamily (MFS) profile domain-containing protein</fullName>
    </recommendedName>
</protein>
<evidence type="ECO:0000256" key="4">
    <source>
        <dbReference type="ARBA" id="ARBA00023136"/>
    </source>
</evidence>
<evidence type="ECO:0000256" key="1">
    <source>
        <dbReference type="ARBA" id="ARBA00004141"/>
    </source>
</evidence>
<name>S8DXB9_FOMSC</name>
<evidence type="ECO:0000313" key="9">
    <source>
        <dbReference type="Proteomes" id="UP000015241"/>
    </source>
</evidence>
<feature type="transmembrane region" description="Helical" evidence="6">
    <location>
        <begin position="428"/>
        <end position="451"/>
    </location>
</feature>
<dbReference type="AlphaFoldDB" id="S8DXB9"/>
<feature type="transmembrane region" description="Helical" evidence="6">
    <location>
        <begin position="316"/>
        <end position="342"/>
    </location>
</feature>
<dbReference type="eggNOG" id="KOG0255">
    <property type="taxonomic scope" value="Eukaryota"/>
</dbReference>
<dbReference type="PANTHER" id="PTHR23502">
    <property type="entry name" value="MAJOR FACILITATOR SUPERFAMILY"/>
    <property type="match status" value="1"/>
</dbReference>
<dbReference type="Gene3D" id="1.20.1250.20">
    <property type="entry name" value="MFS general substrate transporter like domains"/>
    <property type="match status" value="1"/>
</dbReference>
<keyword evidence="9" id="KW-1185">Reference proteome</keyword>
<dbReference type="InterPro" id="IPR036259">
    <property type="entry name" value="MFS_trans_sf"/>
</dbReference>
<dbReference type="PANTHER" id="PTHR23502:SF3">
    <property type="entry name" value="MAJOR FACILITATOR SUPERFAMILY (MFS) PROFILE DOMAIN-CONTAINING PROTEIN-RELATED"/>
    <property type="match status" value="1"/>
</dbReference>
<dbReference type="InParanoid" id="S8DXB9"/>
<feature type="transmembrane region" description="Helical" evidence="6">
    <location>
        <begin position="217"/>
        <end position="239"/>
    </location>
</feature>
<keyword evidence="3 6" id="KW-1133">Transmembrane helix</keyword>
<evidence type="ECO:0000256" key="3">
    <source>
        <dbReference type="ARBA" id="ARBA00022989"/>
    </source>
</evidence>
<evidence type="ECO:0000259" key="7">
    <source>
        <dbReference type="PROSITE" id="PS50850"/>
    </source>
</evidence>